<protein>
    <recommendedName>
        <fullName evidence="4">Tyrosine specific protein phosphatases domain-containing protein</fullName>
    </recommendedName>
</protein>
<comment type="caution">
    <text evidence="2">The sequence shown here is derived from an EMBL/GenBank/DDBJ whole genome shotgun (WGS) entry which is preliminary data.</text>
</comment>
<feature type="compositionally biased region" description="Polar residues" evidence="1">
    <location>
        <begin position="9"/>
        <end position="66"/>
    </location>
</feature>
<evidence type="ECO:0008006" key="4">
    <source>
        <dbReference type="Google" id="ProtNLM"/>
    </source>
</evidence>
<feature type="compositionally biased region" description="Polar residues" evidence="1">
    <location>
        <begin position="1395"/>
        <end position="1426"/>
    </location>
</feature>
<dbReference type="SMART" id="SM01301">
    <property type="entry name" value="PTPlike_phytase"/>
    <property type="match status" value="3"/>
</dbReference>
<dbReference type="Proteomes" id="UP000320475">
    <property type="component" value="Unassembled WGS sequence"/>
</dbReference>
<accession>A0A507DJH4</accession>
<dbReference type="SUPFAM" id="SSF52799">
    <property type="entry name" value="(Phosphotyrosine protein) phosphatases II"/>
    <property type="match status" value="3"/>
</dbReference>
<organism evidence="2 3">
    <name type="scientific">Synchytrium endobioticum</name>
    <dbReference type="NCBI Taxonomy" id="286115"/>
    <lineage>
        <taxon>Eukaryota</taxon>
        <taxon>Fungi</taxon>
        <taxon>Fungi incertae sedis</taxon>
        <taxon>Chytridiomycota</taxon>
        <taxon>Chytridiomycota incertae sedis</taxon>
        <taxon>Chytridiomycetes</taxon>
        <taxon>Synchytriales</taxon>
        <taxon>Synchytriaceae</taxon>
        <taxon>Synchytrium</taxon>
    </lineage>
</organism>
<name>A0A507DJH4_9FUNG</name>
<proteinExistence type="predicted"/>
<dbReference type="PANTHER" id="PTHR23339">
    <property type="entry name" value="TYROSINE SPECIFIC PROTEIN PHOSPHATASE AND DUAL SPECIFICITY PROTEIN PHOSPHATASE"/>
    <property type="match status" value="1"/>
</dbReference>
<reference evidence="2 3" key="1">
    <citation type="journal article" date="2019" name="Sci. Rep.">
        <title>Comparative genomics of chytrid fungi reveal insights into the obligate biotrophic and pathogenic lifestyle of Synchytrium endobioticum.</title>
        <authorList>
            <person name="van de Vossenberg B.T.L.H."/>
            <person name="Warris S."/>
            <person name="Nguyen H.D.T."/>
            <person name="van Gent-Pelzer M.P.E."/>
            <person name="Joly D.L."/>
            <person name="van de Geest H.C."/>
            <person name="Bonants P.J.M."/>
            <person name="Smith D.S."/>
            <person name="Levesque C.A."/>
            <person name="van der Lee T.A.J."/>
        </authorList>
    </citation>
    <scope>NUCLEOTIDE SEQUENCE [LARGE SCALE GENOMIC DNA]</scope>
    <source>
        <strain evidence="2 3">LEV6574</strain>
    </source>
</reference>
<feature type="region of interest" description="Disordered" evidence="1">
    <location>
        <begin position="1"/>
        <end position="84"/>
    </location>
</feature>
<feature type="compositionally biased region" description="Acidic residues" evidence="1">
    <location>
        <begin position="1363"/>
        <end position="1377"/>
    </location>
</feature>
<dbReference type="InterPro" id="IPR050561">
    <property type="entry name" value="PTP"/>
</dbReference>
<dbReference type="Pfam" id="PF14566">
    <property type="entry name" value="PTPlike_phytase"/>
    <property type="match status" value="3"/>
</dbReference>
<dbReference type="Gene3D" id="3.90.190.10">
    <property type="entry name" value="Protein tyrosine phosphatase superfamily"/>
    <property type="match status" value="3"/>
</dbReference>
<evidence type="ECO:0000256" key="1">
    <source>
        <dbReference type="SAM" id="MobiDB-lite"/>
    </source>
</evidence>
<sequence length="1476" mass="165314">MGSPPPCSLVQSAASYSATASPKQARSSTPVPTTVCYTGSGSADNSLQSPSAGTSTIPDRTPSSVYDSRHVPGKSGKPVRRNTKDLLSSISTVTKNRTGSVLGRQLILKSDHFDTALNTQLAFYLQGAPNFRFTDLNIYGVAQPTVSGASTVLTLLNCHPSGDPNASAIWFSAREEPIVYIARKPFVLREEESPLQNIKSYQGISIGRLEQMEARLKEDVIREASKYNEMILVHDELDNGRVVPSWMGADGVQTPREVFDLFCDHGYRVQYIRIPVSPEQAPEDRYLDEYVQAIKNSNTSEALVFNCGMGVGRTTFAMVMATLVRRGQLLAEGKEDPVPIGGAISLKSSDGSGDLLVENDDFQMSRAILKLMYILEKGLDGKTGIRSVIDRVLGRPSVIHDLRNAVLGNYQVVLQLASVLQQGARIKRLLDEIINECDVMINLREVILMHRVTYAATGDAKYLEKALGCLERYFFLIAFASYVFENSEDGFKMAFSNWLSARPEIFRMLEGMRKKGPRLYLFRPVEDLGVLSESVTPTSRLLRTKKLSGDRTQENEAEKYVIKSRQGTVLVPNTILKMDFWASANKSGPQVIDGAANFRKIPTQNIYGVAQPTLQGMENVIATLKQKEPSLSAVIWLNLREEPLVYINGVPYVLRDRYLTIRNIRSYSGITAERLELMEVRLKQDVLQELSNYENRILLHAETPDSQVVPIWEDCSAEHVLTLRQVIDELKQEGHSIEYNRVPMTAETAPDQVDLDQLLQILTRKVSRTSAIVVNCQIGQGRSTVGTAVASLVMHWLNGTKPASYEVEQTSTKPRINYQIIHSLLRVIRNGLECKNMVDAVVDDCGQFMNIRDSIEECRLQAENESDKDLKKRAVRRGLLNLKRYFILILFQCYLDENRLDRITEWRESFKLWMERHPEFDTIKEELENTDIQALVPVEKLAPGDGVALTTEVLNVVNSRNGQVLAQNTIMKHDLFPGCQKLSLSERIEGAPNFRSVSMATLRASVLGSPASASTPLSGAMFEFPFVFGVAMPTKDGIRKVLQRINAGPGGLRYLLWTCLREEPVLYLNGRPYVLRLFRDPLKNLEATGISRGRVERMEHQMKLDSIADSKKYGGRLLLHEEEGDAQAYSIVPVWETVKEEDIQTPIEVFKSIEQEGYHVNYLRIPITDEQAPITNVFDEMVDRLLAVKGNTDAIFNCQMGRGRTTTGIVIACLMEMICGNDRVLLTAAYIDDADIDASATHPDRTEVGSMKRYQNGEYKMVLHLIGVLAYGKLSKRLTDKAIDACDHIQNLRVAIHDYKLRVEVLDPMTPKYVQLREIGVNYLVRYFFLICFADYLLEEATDVDRTSATQQVRPGFIPNHDMEDDAQDDDDSDESEIVSGMASAGHWNIDQKPSGGSTARNSTIGDGSNATGGVQGQMSGDLSSSFEEHHRSRARLSAYQAQDGVLTRPRITFSEWLRDRREILNICRKSNQSLD</sequence>
<evidence type="ECO:0000313" key="2">
    <source>
        <dbReference type="EMBL" id="TPX51812.1"/>
    </source>
</evidence>
<dbReference type="VEuPathDB" id="FungiDB:SeMB42_g01840"/>
<dbReference type="OrthoDB" id="66369at2759"/>
<dbReference type="CDD" id="cd14496">
    <property type="entry name" value="PTP_paladin"/>
    <property type="match status" value="1"/>
</dbReference>
<feature type="region of interest" description="Disordered" evidence="1">
    <location>
        <begin position="1348"/>
        <end position="1430"/>
    </location>
</feature>
<gene>
    <name evidence="2" type="ORF">SeLEV6574_g00031</name>
</gene>
<evidence type="ECO:0000313" key="3">
    <source>
        <dbReference type="Proteomes" id="UP000320475"/>
    </source>
</evidence>
<dbReference type="EMBL" id="QEAM01000001">
    <property type="protein sequence ID" value="TPX51812.1"/>
    <property type="molecule type" value="Genomic_DNA"/>
</dbReference>
<dbReference type="InterPro" id="IPR029021">
    <property type="entry name" value="Prot-tyrosine_phosphatase-like"/>
</dbReference>